<evidence type="ECO:0000313" key="2">
    <source>
        <dbReference type="EMBL" id="SEM91598.1"/>
    </source>
</evidence>
<dbReference type="STRING" id="933059.SAMN04488103_102434"/>
<dbReference type="RefSeq" id="WP_091298425.1">
    <property type="nucleotide sequence ID" value="NZ_FOCE01000002.1"/>
</dbReference>
<dbReference type="Proteomes" id="UP000198761">
    <property type="component" value="Unassembled WGS sequence"/>
</dbReference>
<dbReference type="AlphaFoldDB" id="A0A1H8CBG2"/>
<evidence type="ECO:0000313" key="3">
    <source>
        <dbReference type="Proteomes" id="UP000198761"/>
    </source>
</evidence>
<feature type="compositionally biased region" description="Pro residues" evidence="1">
    <location>
        <begin position="63"/>
        <end position="72"/>
    </location>
</feature>
<evidence type="ECO:0000256" key="1">
    <source>
        <dbReference type="SAM" id="MobiDB-lite"/>
    </source>
</evidence>
<protein>
    <submittedName>
        <fullName evidence="2">Uncharacterized protein</fullName>
    </submittedName>
</protein>
<sequence length="102" mass="11491">MSRSDEILNRLVSLTRRDFVAAWERVGTDAFRLRASGEIFTRAWVNAVLQEVHTGADLDAMLPAPPPPPPAPVRAGEPSTAAQWRSIREADEADTRRTRRRR</sequence>
<organism evidence="2 3">
    <name type="scientific">Gemmobacter aquatilis</name>
    <dbReference type="NCBI Taxonomy" id="933059"/>
    <lineage>
        <taxon>Bacteria</taxon>
        <taxon>Pseudomonadati</taxon>
        <taxon>Pseudomonadota</taxon>
        <taxon>Alphaproteobacteria</taxon>
        <taxon>Rhodobacterales</taxon>
        <taxon>Paracoccaceae</taxon>
        <taxon>Gemmobacter</taxon>
    </lineage>
</organism>
<keyword evidence="3" id="KW-1185">Reference proteome</keyword>
<feature type="region of interest" description="Disordered" evidence="1">
    <location>
        <begin position="59"/>
        <end position="102"/>
    </location>
</feature>
<accession>A0A1H8CBG2</accession>
<proteinExistence type="predicted"/>
<dbReference type="EMBL" id="FOCE01000002">
    <property type="protein sequence ID" value="SEM91598.1"/>
    <property type="molecule type" value="Genomic_DNA"/>
</dbReference>
<reference evidence="2 3" key="1">
    <citation type="submission" date="2016-10" db="EMBL/GenBank/DDBJ databases">
        <authorList>
            <person name="de Groot N.N."/>
        </authorList>
    </citation>
    <scope>NUCLEOTIDE SEQUENCE [LARGE SCALE GENOMIC DNA]</scope>
    <source>
        <strain evidence="2 3">DSM 3857</strain>
    </source>
</reference>
<feature type="compositionally biased region" description="Basic and acidic residues" evidence="1">
    <location>
        <begin position="86"/>
        <end position="96"/>
    </location>
</feature>
<name>A0A1H8CBG2_9RHOB</name>
<gene>
    <name evidence="2" type="ORF">SAMN04488103_102434</name>
</gene>